<evidence type="ECO:0000256" key="2">
    <source>
        <dbReference type="ARBA" id="ARBA00022833"/>
    </source>
</evidence>
<dbReference type="GO" id="GO:0006351">
    <property type="term" value="P:DNA-templated transcription"/>
    <property type="evidence" value="ECO:0007669"/>
    <property type="project" value="InterPro"/>
</dbReference>
<keyword evidence="3" id="KW-0805">Transcription regulation</keyword>
<dbReference type="GO" id="GO:0008270">
    <property type="term" value="F:zinc ion binding"/>
    <property type="evidence" value="ECO:0007669"/>
    <property type="project" value="InterPro"/>
</dbReference>
<dbReference type="GO" id="GO:0000981">
    <property type="term" value="F:DNA-binding transcription factor activity, RNA polymerase II-specific"/>
    <property type="evidence" value="ECO:0007669"/>
    <property type="project" value="InterPro"/>
</dbReference>
<feature type="compositionally biased region" description="Polar residues" evidence="7">
    <location>
        <begin position="1265"/>
        <end position="1275"/>
    </location>
</feature>
<dbReference type="CDD" id="cd00067">
    <property type="entry name" value="GAL4"/>
    <property type="match status" value="1"/>
</dbReference>
<evidence type="ECO:0000256" key="3">
    <source>
        <dbReference type="ARBA" id="ARBA00023015"/>
    </source>
</evidence>
<feature type="compositionally biased region" description="Polar residues" evidence="7">
    <location>
        <begin position="63"/>
        <end position="80"/>
    </location>
</feature>
<dbReference type="InterPro" id="IPR007219">
    <property type="entry name" value="XnlR_reg_dom"/>
</dbReference>
<gene>
    <name evidence="9" type="ORF">PICMEDRAFT_15621</name>
</gene>
<feature type="domain" description="Zn(2)-C6 fungal-type" evidence="8">
    <location>
        <begin position="462"/>
        <end position="494"/>
    </location>
</feature>
<dbReference type="Gene3D" id="4.10.240.10">
    <property type="entry name" value="Zn(2)-C6 fungal-type DNA-binding domain"/>
    <property type="match status" value="1"/>
</dbReference>
<dbReference type="PANTHER" id="PTHR31668:SF4">
    <property type="entry name" value="TRANSCRIPTIONAL ACTIVATOR PROTEIN DAL81"/>
    <property type="match status" value="1"/>
</dbReference>
<dbReference type="GO" id="GO:0003677">
    <property type="term" value="F:DNA binding"/>
    <property type="evidence" value="ECO:0007669"/>
    <property type="project" value="InterPro"/>
</dbReference>
<evidence type="ECO:0000259" key="8">
    <source>
        <dbReference type="PROSITE" id="PS50048"/>
    </source>
</evidence>
<dbReference type="EMBL" id="KV454002">
    <property type="protein sequence ID" value="ODQ47703.1"/>
    <property type="molecule type" value="Genomic_DNA"/>
</dbReference>
<reference evidence="9 10" key="1">
    <citation type="journal article" date="2016" name="Proc. Natl. Acad. Sci. U.S.A.">
        <title>Comparative genomics of biotechnologically important yeasts.</title>
        <authorList>
            <person name="Riley R."/>
            <person name="Haridas S."/>
            <person name="Wolfe K.H."/>
            <person name="Lopes M.R."/>
            <person name="Hittinger C.T."/>
            <person name="Goeker M."/>
            <person name="Salamov A.A."/>
            <person name="Wisecaver J.H."/>
            <person name="Long T.M."/>
            <person name="Calvey C.H."/>
            <person name="Aerts A.L."/>
            <person name="Barry K.W."/>
            <person name="Choi C."/>
            <person name="Clum A."/>
            <person name="Coughlan A.Y."/>
            <person name="Deshpande S."/>
            <person name="Douglass A.P."/>
            <person name="Hanson S.J."/>
            <person name="Klenk H.-P."/>
            <person name="LaButti K.M."/>
            <person name="Lapidus A."/>
            <person name="Lindquist E.A."/>
            <person name="Lipzen A.M."/>
            <person name="Meier-Kolthoff J.P."/>
            <person name="Ohm R.A."/>
            <person name="Otillar R.P."/>
            <person name="Pangilinan J.L."/>
            <person name="Peng Y."/>
            <person name="Rokas A."/>
            <person name="Rosa C.A."/>
            <person name="Scheuner C."/>
            <person name="Sibirny A.A."/>
            <person name="Slot J.C."/>
            <person name="Stielow J.B."/>
            <person name="Sun H."/>
            <person name="Kurtzman C.P."/>
            <person name="Blackwell M."/>
            <person name="Grigoriev I.V."/>
            <person name="Jeffries T.W."/>
        </authorList>
    </citation>
    <scope>NUCLEOTIDE SEQUENCE [LARGE SCALE GENOMIC DNA]</scope>
    <source>
        <strain evidence="9 10">NRRL Y-2026</strain>
    </source>
</reference>
<evidence type="ECO:0000256" key="6">
    <source>
        <dbReference type="SAM" id="Coils"/>
    </source>
</evidence>
<feature type="compositionally biased region" description="Polar residues" evidence="7">
    <location>
        <begin position="1346"/>
        <end position="1375"/>
    </location>
</feature>
<feature type="compositionally biased region" description="Polar residues" evidence="7">
    <location>
        <begin position="1156"/>
        <end position="1166"/>
    </location>
</feature>
<keyword evidence="1" id="KW-0479">Metal-binding</keyword>
<accession>A0A1E3NQ85</accession>
<keyword evidence="6" id="KW-0175">Coiled coil</keyword>
<dbReference type="SMART" id="SM00066">
    <property type="entry name" value="GAL4"/>
    <property type="match status" value="1"/>
</dbReference>
<dbReference type="OrthoDB" id="2264294at2759"/>
<feature type="compositionally biased region" description="Polar residues" evidence="7">
    <location>
        <begin position="1398"/>
        <end position="1407"/>
    </location>
</feature>
<keyword evidence="4" id="KW-0804">Transcription</keyword>
<feature type="compositionally biased region" description="Low complexity" evidence="7">
    <location>
        <begin position="81"/>
        <end position="92"/>
    </location>
</feature>
<feature type="region of interest" description="Disordered" evidence="7">
    <location>
        <begin position="1309"/>
        <end position="1407"/>
    </location>
</feature>
<feature type="compositionally biased region" description="Basic and acidic residues" evidence="7">
    <location>
        <begin position="1379"/>
        <end position="1391"/>
    </location>
</feature>
<dbReference type="CDD" id="cd12148">
    <property type="entry name" value="fungal_TF_MHR"/>
    <property type="match status" value="1"/>
</dbReference>
<evidence type="ECO:0000313" key="10">
    <source>
        <dbReference type="Proteomes" id="UP000094455"/>
    </source>
</evidence>
<organism evidence="9 10">
    <name type="scientific">Pichia membranifaciens NRRL Y-2026</name>
    <dbReference type="NCBI Taxonomy" id="763406"/>
    <lineage>
        <taxon>Eukaryota</taxon>
        <taxon>Fungi</taxon>
        <taxon>Dikarya</taxon>
        <taxon>Ascomycota</taxon>
        <taxon>Saccharomycotina</taxon>
        <taxon>Pichiomycetes</taxon>
        <taxon>Pichiales</taxon>
        <taxon>Pichiaceae</taxon>
        <taxon>Pichia</taxon>
    </lineage>
</organism>
<feature type="region of interest" description="Disordered" evidence="7">
    <location>
        <begin position="988"/>
        <end position="1020"/>
    </location>
</feature>
<dbReference type="GO" id="GO:0001080">
    <property type="term" value="P:nitrogen catabolite activation of transcription from RNA polymerase II promoter"/>
    <property type="evidence" value="ECO:0007669"/>
    <property type="project" value="TreeGrafter"/>
</dbReference>
<feature type="compositionally biased region" description="Low complexity" evidence="7">
    <location>
        <begin position="1335"/>
        <end position="1345"/>
    </location>
</feature>
<feature type="compositionally biased region" description="Low complexity" evidence="7">
    <location>
        <begin position="427"/>
        <end position="444"/>
    </location>
</feature>
<feature type="region of interest" description="Disordered" evidence="7">
    <location>
        <begin position="427"/>
        <end position="461"/>
    </location>
</feature>
<evidence type="ECO:0000313" key="9">
    <source>
        <dbReference type="EMBL" id="ODQ47703.1"/>
    </source>
</evidence>
<keyword evidence="2" id="KW-0862">Zinc</keyword>
<dbReference type="GO" id="GO:0005634">
    <property type="term" value="C:nucleus"/>
    <property type="evidence" value="ECO:0007669"/>
    <property type="project" value="TreeGrafter"/>
</dbReference>
<feature type="compositionally biased region" description="Basic and acidic residues" evidence="7">
    <location>
        <begin position="509"/>
        <end position="518"/>
    </location>
</feature>
<feature type="region of interest" description="Disordered" evidence="7">
    <location>
        <begin position="1141"/>
        <end position="1200"/>
    </location>
</feature>
<dbReference type="InterPro" id="IPR001138">
    <property type="entry name" value="Zn2Cys6_DnaBD"/>
</dbReference>
<name>A0A1E3NQ85_9ASCO</name>
<dbReference type="InterPro" id="IPR050797">
    <property type="entry name" value="Carb_Metab_Trans_Reg"/>
</dbReference>
<protein>
    <recommendedName>
        <fullName evidence="8">Zn(2)-C6 fungal-type domain-containing protein</fullName>
    </recommendedName>
</protein>
<sequence length="1502" mass="164534">MPAGNVSVSKQGKGGAEVGHQDDKGLYMDSEGGQAPKHGAGVFAKPEALGNAETNNSPYMMNAPSKSPTHLHTQPQPQSMNNHNHNHNLNHNSDGHGHGRGNSVITPSALPFDLSNWEDAPDLNFLLDSQNASVESPNLSSALSPMNNINTPHNAALGSFNGLSQLNNLNFRGLASKQANETMANLPSNPNSGSSQNAATGRNPSTNQTSSTPVDYAMQLQHYQNLLLETQSLLNMKQLQQKSPASMDQSSTFSKAHNTLQQTLQQHQKHQDQHSSQASTQAQGQSKGQGQNQSQSQKHNAAALLSANQLDPNNFQNFVPNFNANSQALLQQQILQLAQMSNNKLFSAPFNPSLAAAAAAAGLPTGMQNVPVSSLPQESMALPSYLTNSLIALSTPAIPVPSPLSQNATGLPSNEINNNNNISNLSINPATGKPTSSTISSSPTEFLKRKADMPQPRTKVRPCDHCRRRKTKCVMFAELHSCKACQQKGIKCTFNEASTIKRSMSSSDQDNKRMKFEDPTIEPPPNIPVRDTHPIKDYSTMQGHSLLKKTLSLQFPRSSFYVGPTSIYDPLFLDEISLDKIDQFQINKSNSIRKVANSIQFLLRDDFSELLYEQSERESDTVEKYVAPNGHILIDLYFRTVHPSFPVLHKKIFLEKYARTHREFGASILAAVYILAIQWWDYEPRLANLPKPDVTSLLRFAMRTFIDVTRRPKLSGVQAGLLLLQCQSLNVSPANNTANELGSEKVSVKSEDKEKIKAKGKNKALEKEIENQIQMSQQNNWLLCTQVVGLAEELGLGLDCSTWRLPKWERGLRRRLAWAVYIQDKWSSLVESRPSHIQENTNWIVKPLTDEDFPERNSSFNESVEKGNDGEQATEGYTYVDVELGKESFKQTVSLSLILSEIQFTLYTPRAMEDIKQIDELLKLAKPLQLKLRQWYHSLPKTLQMGSTSPKQFNANGNLQLSYFATEITLHRRIISILYNQMLMSQNSQGNSDSQSPNSPVLSSSAAESNSSTTNGGSTNIPAPPAQLVFVCRNAAKTRLTASIEFVRELRTEHLHSFWHSSAPRNFALIGIFAALLYVTSSDADEASAYREYIMDYRWILKLNSPDFVIAKNALELIDGVVRNIPGLWNEYDGVSIDHMSNIGGPGGDSGGLDPNMSSTLNNSEDPNNDHTRTNSSRPKNTDSKGNKSNSNGNGVSDAEINTSNSAFKASQASLVAVSNNTSINNATKGPASYNYDLSTAISPRTIISPTRSNSDVSKVRGYKNKTSNSNTPVSASFPPSPLQNGNTENKNAKLISRSKSKSPILLMSQQRVSNSSGTPVLSNTEISSSNVLQTPTATDTSTPTLMSQTRISTPTRSTASFSQQTRNSGNTDSASIDGRSDINEDKAMSKDDEESTSADGNVEENNQAVKKKVEKLFKYDGQQSILNMTTALGITKDNNGGMGPIGKLKPVSYNGSMNFEGTNKKASPEAVKRGEQQTGMSLDMLNHVQKLLGLGNENGTH</sequence>
<evidence type="ECO:0000256" key="5">
    <source>
        <dbReference type="ARBA" id="ARBA00023242"/>
    </source>
</evidence>
<evidence type="ECO:0000256" key="1">
    <source>
        <dbReference type="ARBA" id="ARBA00022723"/>
    </source>
</evidence>
<feature type="region of interest" description="Disordered" evidence="7">
    <location>
        <begin position="1248"/>
        <end position="1290"/>
    </location>
</feature>
<feature type="coiled-coil region" evidence="6">
    <location>
        <begin position="748"/>
        <end position="775"/>
    </location>
</feature>
<dbReference type="GeneID" id="30177581"/>
<dbReference type="Proteomes" id="UP000094455">
    <property type="component" value="Unassembled WGS sequence"/>
</dbReference>
<feature type="compositionally biased region" description="Polar residues" evidence="7">
    <location>
        <begin position="1"/>
        <end position="10"/>
    </location>
</feature>
<feature type="compositionally biased region" description="Polar residues" evidence="7">
    <location>
        <begin position="1309"/>
        <end position="1334"/>
    </location>
</feature>
<feature type="compositionally biased region" description="Low complexity" evidence="7">
    <location>
        <begin position="274"/>
        <end position="300"/>
    </location>
</feature>
<dbReference type="Pfam" id="PF04082">
    <property type="entry name" value="Fungal_trans"/>
    <property type="match status" value="1"/>
</dbReference>
<dbReference type="STRING" id="763406.A0A1E3NQ85"/>
<feature type="region of interest" description="Disordered" evidence="7">
    <location>
        <begin position="63"/>
        <end position="102"/>
    </location>
</feature>
<dbReference type="PROSITE" id="PS50048">
    <property type="entry name" value="ZN2_CY6_FUNGAL_2"/>
    <property type="match status" value="1"/>
</dbReference>
<feature type="region of interest" description="Disordered" evidence="7">
    <location>
        <begin position="503"/>
        <end position="531"/>
    </location>
</feature>
<evidence type="ECO:0000256" key="7">
    <source>
        <dbReference type="SAM" id="MobiDB-lite"/>
    </source>
</evidence>
<feature type="region of interest" description="Disordered" evidence="7">
    <location>
        <begin position="183"/>
        <end position="212"/>
    </location>
</feature>
<dbReference type="SMART" id="SM00906">
    <property type="entry name" value="Fungal_trans"/>
    <property type="match status" value="1"/>
</dbReference>
<dbReference type="PANTHER" id="PTHR31668">
    <property type="entry name" value="GLUCOSE TRANSPORT TRANSCRIPTION REGULATOR RGT1-RELATED-RELATED"/>
    <property type="match status" value="1"/>
</dbReference>
<dbReference type="InterPro" id="IPR036864">
    <property type="entry name" value="Zn2-C6_fun-type_DNA-bd_sf"/>
</dbReference>
<proteinExistence type="predicted"/>
<feature type="region of interest" description="Disordered" evidence="7">
    <location>
        <begin position="260"/>
        <end position="300"/>
    </location>
</feature>
<feature type="region of interest" description="Disordered" evidence="7">
    <location>
        <begin position="1"/>
        <end position="41"/>
    </location>
</feature>
<dbReference type="Pfam" id="PF00172">
    <property type="entry name" value="Zn_clus"/>
    <property type="match status" value="1"/>
</dbReference>
<feature type="compositionally biased region" description="Polar residues" evidence="7">
    <location>
        <begin position="1248"/>
        <end position="1257"/>
    </location>
</feature>
<evidence type="ECO:0000256" key="4">
    <source>
        <dbReference type="ARBA" id="ARBA00023163"/>
    </source>
</evidence>
<keyword evidence="10" id="KW-1185">Reference proteome</keyword>
<dbReference type="RefSeq" id="XP_019018816.1">
    <property type="nucleotide sequence ID" value="XM_019160894.1"/>
</dbReference>
<keyword evidence="5" id="KW-0539">Nucleus</keyword>
<dbReference type="SUPFAM" id="SSF57701">
    <property type="entry name" value="Zn2/Cys6 DNA-binding domain"/>
    <property type="match status" value="1"/>
</dbReference>